<dbReference type="GeneID" id="41956004"/>
<protein>
    <submittedName>
        <fullName evidence="3">Uncharacterized protein</fullName>
    </submittedName>
</protein>
<dbReference type="InterPro" id="IPR036188">
    <property type="entry name" value="FAD/NAD-bd_sf"/>
</dbReference>
<gene>
    <name evidence="3" type="ORF">PgNI_01013</name>
</gene>
<reference evidence="3" key="3">
    <citation type="submission" date="2025-08" db="UniProtKB">
        <authorList>
            <consortium name="RefSeq"/>
        </authorList>
    </citation>
    <scope>IDENTIFICATION</scope>
    <source>
        <strain evidence="3">NI907</strain>
    </source>
</reference>
<dbReference type="Pfam" id="PF13450">
    <property type="entry name" value="NAD_binding_8"/>
    <property type="match status" value="1"/>
</dbReference>
<dbReference type="PANTHER" id="PTHR42877:SF8">
    <property type="entry name" value="MONOOXYGENASE"/>
    <property type="match status" value="1"/>
</dbReference>
<dbReference type="Gene3D" id="3.50.50.60">
    <property type="entry name" value="FAD/NAD(P)-binding domain"/>
    <property type="match status" value="2"/>
</dbReference>
<reference evidence="3" key="2">
    <citation type="submission" date="2019-10" db="EMBL/GenBank/DDBJ databases">
        <authorList>
            <consortium name="NCBI Genome Project"/>
        </authorList>
    </citation>
    <scope>NUCLEOTIDE SEQUENCE</scope>
    <source>
        <strain evidence="3">NI907</strain>
    </source>
</reference>
<dbReference type="PANTHER" id="PTHR42877">
    <property type="entry name" value="L-ORNITHINE N(5)-MONOOXYGENASE-RELATED"/>
    <property type="match status" value="1"/>
</dbReference>
<evidence type="ECO:0000313" key="3">
    <source>
        <dbReference type="RefSeq" id="XP_030987821.1"/>
    </source>
</evidence>
<evidence type="ECO:0000256" key="1">
    <source>
        <dbReference type="ARBA" id="ARBA00010139"/>
    </source>
</evidence>
<reference evidence="3" key="1">
    <citation type="journal article" date="2019" name="Mol. Biol. Evol.">
        <title>Blast fungal genomes show frequent chromosomal changes, gene gains and losses, and effector gene turnover.</title>
        <authorList>
            <person name="Gomez Luciano L.B."/>
            <person name="Jason Tsai I."/>
            <person name="Chuma I."/>
            <person name="Tosa Y."/>
            <person name="Chen Y.H."/>
            <person name="Li J.Y."/>
            <person name="Li M.Y."/>
            <person name="Jade Lu M.Y."/>
            <person name="Nakayashiki H."/>
            <person name="Li W.H."/>
        </authorList>
    </citation>
    <scope>NUCLEOTIDE SEQUENCE</scope>
    <source>
        <strain evidence="3">NI907</strain>
    </source>
</reference>
<comment type="similarity">
    <text evidence="1">Belongs to the FAD-binding monooxygenase family.</text>
</comment>
<accession>A0A6P8BL31</accession>
<dbReference type="KEGG" id="pgri:PgNI_01013"/>
<dbReference type="SUPFAM" id="SSF51905">
    <property type="entry name" value="FAD/NAD(P)-binding domain"/>
    <property type="match status" value="2"/>
</dbReference>
<dbReference type="RefSeq" id="XP_030987821.1">
    <property type="nucleotide sequence ID" value="XM_031121090.1"/>
</dbReference>
<name>A0A6P8BL31_PYRGI</name>
<dbReference type="InterPro" id="IPR051209">
    <property type="entry name" value="FAD-bind_Monooxygenase_sf"/>
</dbReference>
<keyword evidence="2" id="KW-1185">Reference proteome</keyword>
<proteinExistence type="inferred from homology"/>
<dbReference type="Proteomes" id="UP000515153">
    <property type="component" value="Unplaced"/>
</dbReference>
<organism evidence="2 3">
    <name type="scientific">Pyricularia grisea</name>
    <name type="common">Crabgrass-specific blast fungus</name>
    <name type="synonym">Magnaporthe grisea</name>
    <dbReference type="NCBI Taxonomy" id="148305"/>
    <lineage>
        <taxon>Eukaryota</taxon>
        <taxon>Fungi</taxon>
        <taxon>Dikarya</taxon>
        <taxon>Ascomycota</taxon>
        <taxon>Pezizomycotina</taxon>
        <taxon>Sordariomycetes</taxon>
        <taxon>Sordariomycetidae</taxon>
        <taxon>Magnaporthales</taxon>
        <taxon>Pyriculariaceae</taxon>
        <taxon>Pyricularia</taxon>
    </lineage>
</organism>
<dbReference type="AlphaFoldDB" id="A0A6P8BL31"/>
<sequence>MGSITQENDAPKHVKRGHASLQPIYTPQRKLSVIVIGAGASGLLLAYKIQRNFDDFTLEVFEKNPDMTGTWYENRYPGCSCDVPAHNYTWSFEPKPDWSANYAGSKEIYDYFKNFAVKNDLEKFVRLRHKVIGARWDDGEAIWRVEVEDLTTGSVLNKTCHVLLNAGGVLNDWKWPDIPGLKSFSGDLVHSADWPEQGLDLAGKRVGLIGNGSSGIQILPAIKDKVGSLVSFIRSATWITPVFGQGTRQGGEYHEYSDEEKQAFARDPEAHLRFRREFEVSSNKLYPVFHVNSAEQDGLRQMVEQKMRDSIRDPELEKVLVPNWAVGCRRLTPGTGYINALSDEKVQTVCAQVTQVTPTGVVCEDGKREYPVDVLICATGFDTTYKPRFPLRGTSGADLARMWKDEPRAYFGVAVDHFPNYLMTLGPNSPLGNGPVLINIEAQADYMVKLMGKFQKENLRSFRVRSDAVREFNEWKDEYMKETIWADSCRSWYKGNTTTGKVVGLWPGSTLHYLEAIKEPRWEDWIMEREAGTNRFGYLGDGHSTVEAQGLDYAYYLRNHDDSPVDPVLKKRRKNHQPDGAAVEESGRVAKSGFLSDGGAENGVNGGAGGVAVAVA</sequence>
<evidence type="ECO:0000313" key="2">
    <source>
        <dbReference type="Proteomes" id="UP000515153"/>
    </source>
</evidence>